<name>A0ABZ0QM11_9VIBR</name>
<reference evidence="2 3" key="1">
    <citation type="submission" date="2023-11" db="EMBL/GenBank/DDBJ databases">
        <title>Plant-associative lifestyle of Vibrio porteresiae and its evolutionary dynamics.</title>
        <authorList>
            <person name="Rameshkumar N."/>
            <person name="Kirti K."/>
        </authorList>
    </citation>
    <scope>NUCLEOTIDE SEQUENCE [LARGE SCALE GENOMIC DNA]</scope>
    <source>
        <strain evidence="2 3">MSSRF30</strain>
    </source>
</reference>
<dbReference type="EMBL" id="CP138204">
    <property type="protein sequence ID" value="WPC76458.1"/>
    <property type="molecule type" value="Genomic_DNA"/>
</dbReference>
<accession>A0ABZ0QM11</accession>
<feature type="signal peptide" evidence="1">
    <location>
        <begin position="1"/>
        <end position="18"/>
    </location>
</feature>
<protein>
    <submittedName>
        <fullName evidence="2">Uncharacterized protein</fullName>
    </submittedName>
</protein>
<dbReference type="Proteomes" id="UP001304071">
    <property type="component" value="Chromosome 2"/>
</dbReference>
<feature type="chain" id="PRO_5046252203" evidence="1">
    <location>
        <begin position="19"/>
        <end position="128"/>
    </location>
</feature>
<proteinExistence type="predicted"/>
<gene>
    <name evidence="2" type="ORF">R8Z52_18185</name>
</gene>
<sequence length="128" mass="13926">MKWLIVVLLLLTSNPVFASCFVINGLQGIGARKADNYIVAPDQSSAGRIMVEIEGKQSRVSSNQYQCQQLSLYSLLCTMSNATQGIAETWLLDPQINKVLYTKTVSGFGAYDGVNAFVGKIIARCDGE</sequence>
<dbReference type="PROSITE" id="PS51257">
    <property type="entry name" value="PROKAR_LIPOPROTEIN"/>
    <property type="match status" value="1"/>
</dbReference>
<evidence type="ECO:0000256" key="1">
    <source>
        <dbReference type="SAM" id="SignalP"/>
    </source>
</evidence>
<keyword evidence="3" id="KW-1185">Reference proteome</keyword>
<organism evidence="2 3">
    <name type="scientific">Vibrio porteresiae DSM 19223</name>
    <dbReference type="NCBI Taxonomy" id="1123496"/>
    <lineage>
        <taxon>Bacteria</taxon>
        <taxon>Pseudomonadati</taxon>
        <taxon>Pseudomonadota</taxon>
        <taxon>Gammaproteobacteria</taxon>
        <taxon>Vibrionales</taxon>
        <taxon>Vibrionaceae</taxon>
        <taxon>Vibrio</taxon>
    </lineage>
</organism>
<keyword evidence="1" id="KW-0732">Signal</keyword>
<evidence type="ECO:0000313" key="2">
    <source>
        <dbReference type="EMBL" id="WPC76458.1"/>
    </source>
</evidence>
<dbReference type="RefSeq" id="WP_261896869.1">
    <property type="nucleotide sequence ID" value="NZ_AP024896.1"/>
</dbReference>
<evidence type="ECO:0000313" key="3">
    <source>
        <dbReference type="Proteomes" id="UP001304071"/>
    </source>
</evidence>